<evidence type="ECO:0000256" key="6">
    <source>
        <dbReference type="ARBA" id="ARBA00023136"/>
    </source>
</evidence>
<dbReference type="InterPro" id="IPR049278">
    <property type="entry name" value="MS_channel_C"/>
</dbReference>
<sequence>MAATNKSAPATLPDVDVEKSIAQLWRDSLGWLDNHSLQILIAAAIATGVFFLLVGLRRLGMKLCDKEDHTGWLSVIGRAISRTGTFFMIMVSARLVSGYAQTPDMVARTITFLFTVSAVFQAAIWAREIVLGVIEHRAGTDAHRAEALGSAMGIIRLLVTVVLFAVAIIVVLDNLGVNVTGLVAGLGIGGIAIGLAAQGIFSDLFAALSILFDKPFRRGDAIKWDTTSGTVEQIGLKTTRVRAISGEEVVISNANLLNKELHNMARLHRRRHVLTIGVTYQTPPAVCAEIPAMIRAIVEAHPKCQMIRCGMTGFGASSLDYEAQFDVLSENYDEVFEARSKVCIDILQRFNAEGIEFAYPTQTSFTAAPDGTLVMPYPSETKLVTPDPEPATARKPRQAKDG</sequence>
<comment type="similarity">
    <text evidence="2">Belongs to the MscS (TC 1.A.23) family.</text>
</comment>
<dbReference type="SUPFAM" id="SSF50182">
    <property type="entry name" value="Sm-like ribonucleoproteins"/>
    <property type="match status" value="1"/>
</dbReference>
<dbReference type="Gene3D" id="1.10.287.1260">
    <property type="match status" value="1"/>
</dbReference>
<feature type="domain" description="Mechanosensitive ion channel transmembrane helices 2/3" evidence="11">
    <location>
        <begin position="158"/>
        <end position="198"/>
    </location>
</feature>
<dbReference type="SUPFAM" id="SSF82689">
    <property type="entry name" value="Mechanosensitive channel protein MscS (YggB), C-terminal domain"/>
    <property type="match status" value="1"/>
</dbReference>
<dbReference type="Pfam" id="PF21082">
    <property type="entry name" value="MS_channel_3rd"/>
    <property type="match status" value="1"/>
</dbReference>
<evidence type="ECO:0000256" key="3">
    <source>
        <dbReference type="ARBA" id="ARBA00022475"/>
    </source>
</evidence>
<keyword evidence="4 8" id="KW-0812">Transmembrane</keyword>
<keyword evidence="3" id="KW-1003">Cell membrane</keyword>
<reference evidence="12 13" key="1">
    <citation type="submission" date="2021-08" db="EMBL/GenBank/DDBJ databases">
        <authorList>
            <person name="Tuo L."/>
        </authorList>
    </citation>
    <scope>NUCLEOTIDE SEQUENCE [LARGE SCALE GENOMIC DNA]</scope>
    <source>
        <strain evidence="12 13">JCM 31229</strain>
    </source>
</reference>
<dbReference type="InterPro" id="IPR010920">
    <property type="entry name" value="LSM_dom_sf"/>
</dbReference>
<dbReference type="Gene3D" id="2.30.30.60">
    <property type="match status" value="1"/>
</dbReference>
<feature type="transmembrane region" description="Helical" evidence="8">
    <location>
        <begin position="37"/>
        <end position="59"/>
    </location>
</feature>
<dbReference type="InterPro" id="IPR011066">
    <property type="entry name" value="MscS_channel_C_sf"/>
</dbReference>
<evidence type="ECO:0000256" key="8">
    <source>
        <dbReference type="SAM" id="Phobius"/>
    </source>
</evidence>
<evidence type="ECO:0000256" key="2">
    <source>
        <dbReference type="ARBA" id="ARBA00008017"/>
    </source>
</evidence>
<feature type="domain" description="Mechanosensitive ion channel MscS C-terminal" evidence="10">
    <location>
        <begin position="273"/>
        <end position="357"/>
    </location>
</feature>
<protein>
    <submittedName>
        <fullName evidence="12">Mechanosensitive ion channel family protein</fullName>
    </submittedName>
</protein>
<evidence type="ECO:0000313" key="13">
    <source>
        <dbReference type="Proteomes" id="UP000706039"/>
    </source>
</evidence>
<dbReference type="PANTHER" id="PTHR30566:SF25">
    <property type="entry name" value="INNER MEMBRANE PROTEIN"/>
    <property type="match status" value="1"/>
</dbReference>
<dbReference type="EMBL" id="JAINVV010000013">
    <property type="protein sequence ID" value="MBY8825798.1"/>
    <property type="molecule type" value="Genomic_DNA"/>
</dbReference>
<name>A0ABS7PX53_9SPHN</name>
<evidence type="ECO:0000259" key="11">
    <source>
        <dbReference type="Pfam" id="PF21088"/>
    </source>
</evidence>
<dbReference type="RefSeq" id="WP_222992894.1">
    <property type="nucleotide sequence ID" value="NZ_JAINVV010000013.1"/>
</dbReference>
<evidence type="ECO:0000256" key="1">
    <source>
        <dbReference type="ARBA" id="ARBA00004651"/>
    </source>
</evidence>
<dbReference type="InterPro" id="IPR011014">
    <property type="entry name" value="MscS_channel_TM-2"/>
</dbReference>
<keyword evidence="6 8" id="KW-0472">Membrane</keyword>
<keyword evidence="5 8" id="KW-1133">Transmembrane helix</keyword>
<evidence type="ECO:0000256" key="5">
    <source>
        <dbReference type="ARBA" id="ARBA00022989"/>
    </source>
</evidence>
<feature type="transmembrane region" description="Helical" evidence="8">
    <location>
        <begin position="184"/>
        <end position="212"/>
    </location>
</feature>
<dbReference type="Gene3D" id="3.30.70.100">
    <property type="match status" value="1"/>
</dbReference>
<dbReference type="Proteomes" id="UP000706039">
    <property type="component" value="Unassembled WGS sequence"/>
</dbReference>
<feature type="region of interest" description="Disordered" evidence="7">
    <location>
        <begin position="378"/>
        <end position="402"/>
    </location>
</feature>
<dbReference type="PANTHER" id="PTHR30566">
    <property type="entry name" value="YNAI-RELATED MECHANOSENSITIVE ION CHANNEL"/>
    <property type="match status" value="1"/>
</dbReference>
<evidence type="ECO:0000259" key="9">
    <source>
        <dbReference type="Pfam" id="PF00924"/>
    </source>
</evidence>
<dbReference type="InterPro" id="IPR006685">
    <property type="entry name" value="MscS_channel_2nd"/>
</dbReference>
<dbReference type="InterPro" id="IPR023408">
    <property type="entry name" value="MscS_beta-dom_sf"/>
</dbReference>
<feature type="transmembrane region" description="Helical" evidence="8">
    <location>
        <begin position="105"/>
        <end position="126"/>
    </location>
</feature>
<evidence type="ECO:0000256" key="4">
    <source>
        <dbReference type="ARBA" id="ARBA00022692"/>
    </source>
</evidence>
<proteinExistence type="inferred from homology"/>
<keyword evidence="13" id="KW-1185">Reference proteome</keyword>
<gene>
    <name evidence="12" type="ORF">K7G82_26080</name>
</gene>
<evidence type="ECO:0000256" key="7">
    <source>
        <dbReference type="SAM" id="MobiDB-lite"/>
    </source>
</evidence>
<evidence type="ECO:0000313" key="12">
    <source>
        <dbReference type="EMBL" id="MBY8825798.1"/>
    </source>
</evidence>
<comment type="caution">
    <text evidence="12">The sequence shown here is derived from an EMBL/GenBank/DDBJ whole genome shotgun (WGS) entry which is preliminary data.</text>
</comment>
<dbReference type="SUPFAM" id="SSF82861">
    <property type="entry name" value="Mechanosensitive channel protein MscS (YggB), transmembrane region"/>
    <property type="match status" value="1"/>
</dbReference>
<dbReference type="Pfam" id="PF00924">
    <property type="entry name" value="MS_channel_2nd"/>
    <property type="match status" value="1"/>
</dbReference>
<evidence type="ECO:0000259" key="10">
    <source>
        <dbReference type="Pfam" id="PF21082"/>
    </source>
</evidence>
<comment type="subcellular location">
    <subcellularLocation>
        <location evidence="1">Cell membrane</location>
        <topology evidence="1">Multi-pass membrane protein</topology>
    </subcellularLocation>
</comment>
<dbReference type="Pfam" id="PF21088">
    <property type="entry name" value="MS_channel_1st"/>
    <property type="match status" value="1"/>
</dbReference>
<feature type="transmembrane region" description="Helical" evidence="8">
    <location>
        <begin position="147"/>
        <end position="172"/>
    </location>
</feature>
<accession>A0ABS7PX53</accession>
<organism evidence="12 13">
    <name type="scientific">Sphingomonas colocasiae</name>
    <dbReference type="NCBI Taxonomy" id="1848973"/>
    <lineage>
        <taxon>Bacteria</taxon>
        <taxon>Pseudomonadati</taxon>
        <taxon>Pseudomonadota</taxon>
        <taxon>Alphaproteobacteria</taxon>
        <taxon>Sphingomonadales</taxon>
        <taxon>Sphingomonadaceae</taxon>
        <taxon>Sphingomonas</taxon>
    </lineage>
</organism>
<dbReference type="InterPro" id="IPR049142">
    <property type="entry name" value="MS_channel_1st"/>
</dbReference>
<feature type="domain" description="Mechanosensitive ion channel MscS" evidence="9">
    <location>
        <begin position="200"/>
        <end position="265"/>
    </location>
</feature>